<feature type="transmembrane region" description="Helical" evidence="1">
    <location>
        <begin position="60"/>
        <end position="81"/>
    </location>
</feature>
<name>A0A0C3M256_9AGAM</name>
<accession>A0A0C3M256</accession>
<feature type="transmembrane region" description="Helical" evidence="1">
    <location>
        <begin position="149"/>
        <end position="172"/>
    </location>
</feature>
<dbReference type="EMBL" id="KN823003">
    <property type="protein sequence ID" value="KIO27777.1"/>
    <property type="molecule type" value="Genomic_DNA"/>
</dbReference>
<feature type="transmembrane region" description="Helical" evidence="1">
    <location>
        <begin position="93"/>
        <end position="110"/>
    </location>
</feature>
<keyword evidence="2" id="KW-0732">Signal</keyword>
<evidence type="ECO:0000256" key="1">
    <source>
        <dbReference type="SAM" id="Phobius"/>
    </source>
</evidence>
<dbReference type="STRING" id="1051891.A0A0C3M256"/>
<dbReference type="OrthoDB" id="4172404at2759"/>
<reference evidence="3 4" key="1">
    <citation type="submission" date="2014-04" db="EMBL/GenBank/DDBJ databases">
        <authorList>
            <consortium name="DOE Joint Genome Institute"/>
            <person name="Kuo A."/>
            <person name="Girlanda M."/>
            <person name="Perotto S."/>
            <person name="Kohler A."/>
            <person name="Nagy L.G."/>
            <person name="Floudas D."/>
            <person name="Copeland A."/>
            <person name="Barry K.W."/>
            <person name="Cichocki N."/>
            <person name="Veneault-Fourrey C."/>
            <person name="LaButti K."/>
            <person name="Lindquist E.A."/>
            <person name="Lipzen A."/>
            <person name="Lundell T."/>
            <person name="Morin E."/>
            <person name="Murat C."/>
            <person name="Sun H."/>
            <person name="Tunlid A."/>
            <person name="Henrissat B."/>
            <person name="Grigoriev I.V."/>
            <person name="Hibbett D.S."/>
            <person name="Martin F."/>
            <person name="Nordberg H.P."/>
            <person name="Cantor M.N."/>
            <person name="Hua S.X."/>
        </authorList>
    </citation>
    <scope>NUCLEOTIDE SEQUENCE [LARGE SCALE GENOMIC DNA]</scope>
    <source>
        <strain evidence="3 4">MUT 4182</strain>
    </source>
</reference>
<dbReference type="Proteomes" id="UP000054248">
    <property type="component" value="Unassembled WGS sequence"/>
</dbReference>
<keyword evidence="1" id="KW-0472">Membrane</keyword>
<dbReference type="AlphaFoldDB" id="A0A0C3M256"/>
<keyword evidence="1" id="KW-1133">Transmembrane helix</keyword>
<evidence type="ECO:0000313" key="4">
    <source>
        <dbReference type="Proteomes" id="UP000054248"/>
    </source>
</evidence>
<keyword evidence="1" id="KW-0812">Transmembrane</keyword>
<dbReference type="HOGENOM" id="CLU_059578_0_0_1"/>
<reference evidence="4" key="2">
    <citation type="submission" date="2015-01" db="EMBL/GenBank/DDBJ databases">
        <title>Evolutionary Origins and Diversification of the Mycorrhizal Mutualists.</title>
        <authorList>
            <consortium name="DOE Joint Genome Institute"/>
            <consortium name="Mycorrhizal Genomics Consortium"/>
            <person name="Kohler A."/>
            <person name="Kuo A."/>
            <person name="Nagy L.G."/>
            <person name="Floudas D."/>
            <person name="Copeland A."/>
            <person name="Barry K.W."/>
            <person name="Cichocki N."/>
            <person name="Veneault-Fourrey C."/>
            <person name="LaButti K."/>
            <person name="Lindquist E.A."/>
            <person name="Lipzen A."/>
            <person name="Lundell T."/>
            <person name="Morin E."/>
            <person name="Murat C."/>
            <person name="Riley R."/>
            <person name="Ohm R."/>
            <person name="Sun H."/>
            <person name="Tunlid A."/>
            <person name="Henrissat B."/>
            <person name="Grigoriev I.V."/>
            <person name="Hibbett D.S."/>
            <person name="Martin F."/>
        </authorList>
    </citation>
    <scope>NUCLEOTIDE SEQUENCE [LARGE SCALE GENOMIC DNA]</scope>
    <source>
        <strain evidence="4">MUT 4182</strain>
    </source>
</reference>
<organism evidence="3 4">
    <name type="scientific">Tulasnella calospora MUT 4182</name>
    <dbReference type="NCBI Taxonomy" id="1051891"/>
    <lineage>
        <taxon>Eukaryota</taxon>
        <taxon>Fungi</taxon>
        <taxon>Dikarya</taxon>
        <taxon>Basidiomycota</taxon>
        <taxon>Agaricomycotina</taxon>
        <taxon>Agaricomycetes</taxon>
        <taxon>Cantharellales</taxon>
        <taxon>Tulasnellaceae</taxon>
        <taxon>Tulasnella</taxon>
    </lineage>
</organism>
<evidence type="ECO:0000313" key="3">
    <source>
        <dbReference type="EMBL" id="KIO27777.1"/>
    </source>
</evidence>
<feature type="chain" id="PRO_5002175851" evidence="2">
    <location>
        <begin position="28"/>
        <end position="320"/>
    </location>
</feature>
<feature type="transmembrane region" description="Helical" evidence="1">
    <location>
        <begin position="201"/>
        <end position="219"/>
    </location>
</feature>
<sequence>MPRPNLSSLSLPLAHLLVFSAFAVVHAVTSPFPISSSSALPQRRADPDPQPCGFDGDDDIYGLGIRLGVYLQWLGTMVCSYLEPEEAQDMKSINLGFQASVFGGLLYVTITRGSTQEAGQLHAAEVWVMLSLCTAGILTFGGEPIKRAFVIHGVFQQVLNLAILSYSIWFVFAGMDQMAHPPCSRYAFFFAKVDMYHWHRLLWKISTIPIAIFMGFHLFQCINRLRDQEAEKVEEGKASCGDVSNLARARTWTIWQFFGFGFTIASTELLIQWNHIHNVHSVEGTGQLIPLIVACVGFIRIVHNLFTAAVEELVFYATLP</sequence>
<feature type="signal peptide" evidence="2">
    <location>
        <begin position="1"/>
        <end position="27"/>
    </location>
</feature>
<protein>
    <submittedName>
        <fullName evidence="3">Uncharacterized protein</fullName>
    </submittedName>
</protein>
<proteinExistence type="predicted"/>
<gene>
    <name evidence="3" type="ORF">M407DRAFT_22953</name>
</gene>
<keyword evidence="4" id="KW-1185">Reference proteome</keyword>
<feature type="transmembrane region" description="Helical" evidence="1">
    <location>
        <begin position="122"/>
        <end position="142"/>
    </location>
</feature>
<evidence type="ECO:0000256" key="2">
    <source>
        <dbReference type="SAM" id="SignalP"/>
    </source>
</evidence>